<accession>A0AAN6SPI3</accession>
<keyword evidence="1" id="KW-0732">Signal</keyword>
<evidence type="ECO:0000313" key="3">
    <source>
        <dbReference type="Proteomes" id="UP001303115"/>
    </source>
</evidence>
<gene>
    <name evidence="2" type="ORF">C8A01DRAFT_48840</name>
</gene>
<feature type="chain" id="PRO_5042845497" evidence="1">
    <location>
        <begin position="19"/>
        <end position="162"/>
    </location>
</feature>
<sequence>MRLSILAALAAFGSVAVAQLKATVVVENIQVLTTKSQALIQPAKELTIVNAPLLILGQGPWASSSASTTYVGAEATAIANAFRLFVKVHQQLLDALIGAGGVITKIPFVGPPVAAVLRSVEKVVDTLALGIIATVEASVAVTMKTDYAGLRVTLGTAVGTFS</sequence>
<proteinExistence type="predicted"/>
<organism evidence="2 3">
    <name type="scientific">Parachaetomium inaequale</name>
    <dbReference type="NCBI Taxonomy" id="2588326"/>
    <lineage>
        <taxon>Eukaryota</taxon>
        <taxon>Fungi</taxon>
        <taxon>Dikarya</taxon>
        <taxon>Ascomycota</taxon>
        <taxon>Pezizomycotina</taxon>
        <taxon>Sordariomycetes</taxon>
        <taxon>Sordariomycetidae</taxon>
        <taxon>Sordariales</taxon>
        <taxon>Chaetomiaceae</taxon>
        <taxon>Parachaetomium</taxon>
    </lineage>
</organism>
<name>A0AAN6SPI3_9PEZI</name>
<dbReference type="EMBL" id="MU854463">
    <property type="protein sequence ID" value="KAK4034843.1"/>
    <property type="molecule type" value="Genomic_DNA"/>
</dbReference>
<comment type="caution">
    <text evidence="2">The sequence shown here is derived from an EMBL/GenBank/DDBJ whole genome shotgun (WGS) entry which is preliminary data.</text>
</comment>
<evidence type="ECO:0000256" key="1">
    <source>
        <dbReference type="SAM" id="SignalP"/>
    </source>
</evidence>
<dbReference type="Pfam" id="PF17615">
    <property type="entry name" value="C166"/>
    <property type="match status" value="1"/>
</dbReference>
<dbReference type="Proteomes" id="UP001303115">
    <property type="component" value="Unassembled WGS sequence"/>
</dbReference>
<reference evidence="3" key="1">
    <citation type="journal article" date="2023" name="Mol. Phylogenet. Evol.">
        <title>Genome-scale phylogeny and comparative genomics of the fungal order Sordariales.</title>
        <authorList>
            <person name="Hensen N."/>
            <person name="Bonometti L."/>
            <person name="Westerberg I."/>
            <person name="Brannstrom I.O."/>
            <person name="Guillou S."/>
            <person name="Cros-Aarteil S."/>
            <person name="Calhoun S."/>
            <person name="Haridas S."/>
            <person name="Kuo A."/>
            <person name="Mondo S."/>
            <person name="Pangilinan J."/>
            <person name="Riley R."/>
            <person name="LaButti K."/>
            <person name="Andreopoulos B."/>
            <person name="Lipzen A."/>
            <person name="Chen C."/>
            <person name="Yan M."/>
            <person name="Daum C."/>
            <person name="Ng V."/>
            <person name="Clum A."/>
            <person name="Steindorff A."/>
            <person name="Ohm R.A."/>
            <person name="Martin F."/>
            <person name="Silar P."/>
            <person name="Natvig D.O."/>
            <person name="Lalanne C."/>
            <person name="Gautier V."/>
            <person name="Ament-Velasquez S.L."/>
            <person name="Kruys A."/>
            <person name="Hutchinson M.I."/>
            <person name="Powell A.J."/>
            <person name="Barry K."/>
            <person name="Miller A.N."/>
            <person name="Grigoriev I.V."/>
            <person name="Debuchy R."/>
            <person name="Gladieux P."/>
            <person name="Hiltunen Thoren M."/>
            <person name="Johannesson H."/>
        </authorList>
    </citation>
    <scope>NUCLEOTIDE SEQUENCE [LARGE SCALE GENOMIC DNA]</scope>
    <source>
        <strain evidence="3">CBS 284.82</strain>
    </source>
</reference>
<protein>
    <submittedName>
        <fullName evidence="2">Uncharacterized protein</fullName>
    </submittedName>
</protein>
<feature type="signal peptide" evidence="1">
    <location>
        <begin position="1"/>
        <end position="18"/>
    </location>
</feature>
<evidence type="ECO:0000313" key="2">
    <source>
        <dbReference type="EMBL" id="KAK4034843.1"/>
    </source>
</evidence>
<dbReference type="AlphaFoldDB" id="A0AAN6SPI3"/>
<keyword evidence="3" id="KW-1185">Reference proteome</keyword>